<protein>
    <recommendedName>
        <fullName evidence="2">HTH araC/xylS-type domain-containing protein</fullName>
    </recommendedName>
</protein>
<dbReference type="Proteomes" id="UP000632849">
    <property type="component" value="Unassembled WGS sequence"/>
</dbReference>
<keyword evidence="4" id="KW-1185">Reference proteome</keyword>
<feature type="region of interest" description="Disordered" evidence="1">
    <location>
        <begin position="1"/>
        <end position="74"/>
    </location>
</feature>
<sequence>MGAAHDLRGGTAHLRRGVLVRAPRPPPARTPPLPRLTGTPAPPEGADAARRRPRPLGAPASGRRPTPGSTNLVDPALARLPAYALAARRGLGDAGHFGKVFRAEFGLRPRAVRDRAANRRPGSSLFRTSGVSRCVPARGPARIV</sequence>
<accession>A0A919BYL8</accession>
<gene>
    <name evidence="3" type="ORF">GCM10017667_73450</name>
</gene>
<dbReference type="GO" id="GO:0043565">
    <property type="term" value="F:sequence-specific DNA binding"/>
    <property type="evidence" value="ECO:0007669"/>
    <property type="project" value="InterPro"/>
</dbReference>
<comment type="caution">
    <text evidence="3">The sequence shown here is derived from an EMBL/GenBank/DDBJ whole genome shotgun (WGS) entry which is preliminary data.</text>
</comment>
<feature type="compositionally biased region" description="Low complexity" evidence="1">
    <location>
        <begin position="55"/>
        <end position="65"/>
    </location>
</feature>
<feature type="compositionally biased region" description="Pro residues" evidence="1">
    <location>
        <begin position="23"/>
        <end position="34"/>
    </location>
</feature>
<evidence type="ECO:0000313" key="4">
    <source>
        <dbReference type="Proteomes" id="UP000632849"/>
    </source>
</evidence>
<proteinExistence type="predicted"/>
<reference evidence="3" key="2">
    <citation type="submission" date="2020-09" db="EMBL/GenBank/DDBJ databases">
        <authorList>
            <person name="Sun Q."/>
            <person name="Ohkuma M."/>
        </authorList>
    </citation>
    <scope>NUCLEOTIDE SEQUENCE</scope>
    <source>
        <strain evidence="3">JCM 4122</strain>
    </source>
</reference>
<dbReference type="GO" id="GO:0003700">
    <property type="term" value="F:DNA-binding transcription factor activity"/>
    <property type="evidence" value="ECO:0007669"/>
    <property type="project" value="InterPro"/>
</dbReference>
<evidence type="ECO:0000313" key="3">
    <source>
        <dbReference type="EMBL" id="GHG26372.1"/>
    </source>
</evidence>
<evidence type="ECO:0000259" key="2">
    <source>
        <dbReference type="PROSITE" id="PS01124"/>
    </source>
</evidence>
<dbReference type="AlphaFoldDB" id="A0A919BYL8"/>
<name>A0A919BYL8_STRFL</name>
<reference evidence="3" key="1">
    <citation type="journal article" date="2014" name="Int. J. Syst. Evol. Microbiol.">
        <title>Complete genome sequence of Corynebacterium casei LMG S-19264T (=DSM 44701T), isolated from a smear-ripened cheese.</title>
        <authorList>
            <consortium name="US DOE Joint Genome Institute (JGI-PGF)"/>
            <person name="Walter F."/>
            <person name="Albersmeier A."/>
            <person name="Kalinowski J."/>
            <person name="Ruckert C."/>
        </authorList>
    </citation>
    <scope>NUCLEOTIDE SEQUENCE</scope>
    <source>
        <strain evidence="3">JCM 4122</strain>
    </source>
</reference>
<feature type="domain" description="HTH araC/xylS-type" evidence="2">
    <location>
        <begin position="85"/>
        <end position="115"/>
    </location>
</feature>
<organism evidence="3 4">
    <name type="scientific">Streptomyces filamentosus</name>
    <name type="common">Streptomyces roseosporus</name>
    <dbReference type="NCBI Taxonomy" id="67294"/>
    <lineage>
        <taxon>Bacteria</taxon>
        <taxon>Bacillati</taxon>
        <taxon>Actinomycetota</taxon>
        <taxon>Actinomycetes</taxon>
        <taxon>Kitasatosporales</taxon>
        <taxon>Streptomycetaceae</taxon>
        <taxon>Streptomyces</taxon>
    </lineage>
</organism>
<dbReference type="PROSITE" id="PS01124">
    <property type="entry name" value="HTH_ARAC_FAMILY_2"/>
    <property type="match status" value="1"/>
</dbReference>
<evidence type="ECO:0000256" key="1">
    <source>
        <dbReference type="SAM" id="MobiDB-lite"/>
    </source>
</evidence>
<dbReference type="EMBL" id="BNBE01000004">
    <property type="protein sequence ID" value="GHG26372.1"/>
    <property type="molecule type" value="Genomic_DNA"/>
</dbReference>
<dbReference type="InterPro" id="IPR018060">
    <property type="entry name" value="HTH_AraC"/>
</dbReference>